<name>A0ABS5U825_9BACT</name>
<dbReference type="RefSeq" id="WP_214297992.1">
    <property type="nucleotide sequence ID" value="NZ_JAHDYS010000006.1"/>
</dbReference>
<evidence type="ECO:0000313" key="3">
    <source>
        <dbReference type="EMBL" id="MBT1071823.1"/>
    </source>
</evidence>
<protein>
    <recommendedName>
        <fullName evidence="5">Polysaccharide lyase-like protein</fullName>
    </recommendedName>
</protein>
<comment type="caution">
    <text evidence="3">The sequence shown here is derived from an EMBL/GenBank/DDBJ whole genome shotgun (WGS) entry which is preliminary data.</text>
</comment>
<reference evidence="3 4" key="1">
    <citation type="submission" date="2021-05" db="EMBL/GenBank/DDBJ databases">
        <title>The draft genome of Geobacter chapellei DSM 13688.</title>
        <authorList>
            <person name="Xu Z."/>
            <person name="Masuda Y."/>
            <person name="Itoh H."/>
            <person name="Senoo K."/>
        </authorList>
    </citation>
    <scope>NUCLEOTIDE SEQUENCE [LARGE SCALE GENOMIC DNA]</scope>
    <source>
        <strain evidence="3 4">DSM 13688</strain>
    </source>
</reference>
<evidence type="ECO:0000256" key="2">
    <source>
        <dbReference type="SAM" id="SignalP"/>
    </source>
</evidence>
<organism evidence="3 4">
    <name type="scientific">Pelotalea chapellei</name>
    <dbReference type="NCBI Taxonomy" id="44671"/>
    <lineage>
        <taxon>Bacteria</taxon>
        <taxon>Pseudomonadati</taxon>
        <taxon>Thermodesulfobacteriota</taxon>
        <taxon>Desulfuromonadia</taxon>
        <taxon>Geobacterales</taxon>
        <taxon>Geobacteraceae</taxon>
        <taxon>Pelotalea</taxon>
    </lineage>
</organism>
<evidence type="ECO:0000256" key="1">
    <source>
        <dbReference type="SAM" id="MobiDB-lite"/>
    </source>
</evidence>
<gene>
    <name evidence="3" type="ORF">KJB30_08520</name>
</gene>
<dbReference type="EMBL" id="JAHDYS010000006">
    <property type="protein sequence ID" value="MBT1071823.1"/>
    <property type="molecule type" value="Genomic_DNA"/>
</dbReference>
<evidence type="ECO:0000313" key="4">
    <source>
        <dbReference type="Proteomes" id="UP000784128"/>
    </source>
</evidence>
<feature type="region of interest" description="Disordered" evidence="1">
    <location>
        <begin position="240"/>
        <end position="263"/>
    </location>
</feature>
<proteinExistence type="predicted"/>
<accession>A0ABS5U825</accession>
<keyword evidence="4" id="KW-1185">Reference proteome</keyword>
<dbReference type="Proteomes" id="UP000784128">
    <property type="component" value="Unassembled WGS sequence"/>
</dbReference>
<keyword evidence="2" id="KW-0732">Signal</keyword>
<feature type="compositionally biased region" description="Low complexity" evidence="1">
    <location>
        <begin position="252"/>
        <end position="263"/>
    </location>
</feature>
<evidence type="ECO:0008006" key="5">
    <source>
        <dbReference type="Google" id="ProtNLM"/>
    </source>
</evidence>
<feature type="chain" id="PRO_5046071887" description="Polysaccharide lyase-like protein" evidence="2">
    <location>
        <begin position="29"/>
        <end position="275"/>
    </location>
</feature>
<dbReference type="Gene3D" id="2.60.120.200">
    <property type="match status" value="1"/>
</dbReference>
<sequence length="275" mass="28970">MTAGTRTVSYVLQALMIVTLLSAGQAFAWTRTATFENEGTGSIAQGSTAFEVASGSTTITTDKVSGGSKAAKMYHAAGDGGVMGYVSFPGAVGNGGEIWARGNFYFASPWNWACNPVIKVLRGAHIANASGGNVGYLSVFADAAGNIVLSNEPAGVQKLTSAKFDVDKWQTIEMYVKLSTGSATFRIWKNGVLILEDTARTINSTSDYADFSYIMSNWNGGSPQNQTQYIDDFIWTNTTPSQKDSAGRPMIGPTSGTGTGTTTLAAPTGFRIISK</sequence>
<feature type="signal peptide" evidence="2">
    <location>
        <begin position="1"/>
        <end position="28"/>
    </location>
</feature>